<evidence type="ECO:0000256" key="5">
    <source>
        <dbReference type="ARBA" id="ARBA00023136"/>
    </source>
</evidence>
<proteinExistence type="predicted"/>
<feature type="transmembrane region" description="Helical" evidence="6">
    <location>
        <begin position="468"/>
        <end position="487"/>
    </location>
</feature>
<evidence type="ECO:0000256" key="6">
    <source>
        <dbReference type="SAM" id="Phobius"/>
    </source>
</evidence>
<evidence type="ECO:0000313" key="8">
    <source>
        <dbReference type="EMBL" id="AKH19423.1"/>
    </source>
</evidence>
<feature type="transmembrane region" description="Helical" evidence="6">
    <location>
        <begin position="20"/>
        <end position="40"/>
    </location>
</feature>
<dbReference type="EMBL" id="CP011412">
    <property type="protein sequence ID" value="AKH19423.1"/>
    <property type="molecule type" value="Genomic_DNA"/>
</dbReference>
<dbReference type="InterPro" id="IPR003838">
    <property type="entry name" value="ABC3_permease_C"/>
</dbReference>
<dbReference type="Pfam" id="PF02687">
    <property type="entry name" value="FtsX"/>
    <property type="match status" value="2"/>
</dbReference>
<dbReference type="KEGG" id="seds:AAY24_02620"/>
<evidence type="ECO:0000256" key="1">
    <source>
        <dbReference type="ARBA" id="ARBA00004651"/>
    </source>
</evidence>
<feature type="transmembrane region" description="Helical" evidence="6">
    <location>
        <begin position="256"/>
        <end position="275"/>
    </location>
</feature>
<evidence type="ECO:0000256" key="3">
    <source>
        <dbReference type="ARBA" id="ARBA00022692"/>
    </source>
</evidence>
<feature type="transmembrane region" description="Helical" evidence="6">
    <location>
        <begin position="749"/>
        <end position="780"/>
    </location>
</feature>
<feature type="transmembrane region" description="Helical" evidence="6">
    <location>
        <begin position="416"/>
        <end position="439"/>
    </location>
</feature>
<evidence type="ECO:0000256" key="4">
    <source>
        <dbReference type="ARBA" id="ARBA00022989"/>
    </source>
</evidence>
<feature type="transmembrane region" description="Helical" evidence="6">
    <location>
        <begin position="708"/>
        <end position="728"/>
    </location>
</feature>
<dbReference type="InterPro" id="IPR038766">
    <property type="entry name" value="Membrane_comp_ABC_pdt"/>
</dbReference>
<comment type="subcellular location">
    <subcellularLocation>
        <location evidence="1">Cell membrane</location>
        <topology evidence="1">Multi-pass membrane protein</topology>
    </subcellularLocation>
</comment>
<keyword evidence="2" id="KW-1003">Cell membrane</keyword>
<dbReference type="AlphaFoldDB" id="A0A0F7JXP9"/>
<dbReference type="Proteomes" id="UP000034410">
    <property type="component" value="Chromosome"/>
</dbReference>
<feature type="transmembrane region" description="Helical" evidence="6">
    <location>
        <begin position="792"/>
        <end position="815"/>
    </location>
</feature>
<keyword evidence="3 6" id="KW-0812">Transmembrane</keyword>
<dbReference type="RefSeq" id="WP_046858362.1">
    <property type="nucleotide sequence ID" value="NZ_CP011412.1"/>
</dbReference>
<dbReference type="PANTHER" id="PTHR30287:SF1">
    <property type="entry name" value="INNER MEMBRANE PROTEIN"/>
    <property type="match status" value="1"/>
</dbReference>
<dbReference type="OrthoDB" id="5292592at2"/>
<feature type="transmembrane region" description="Helical" evidence="6">
    <location>
        <begin position="391"/>
        <end position="410"/>
    </location>
</feature>
<keyword evidence="4 6" id="KW-1133">Transmembrane helix</keyword>
<evidence type="ECO:0000259" key="7">
    <source>
        <dbReference type="Pfam" id="PF02687"/>
    </source>
</evidence>
<feature type="domain" description="ABC3 transporter permease C-terminal" evidence="7">
    <location>
        <begin position="710"/>
        <end position="816"/>
    </location>
</feature>
<feature type="transmembrane region" description="Helical" evidence="6">
    <location>
        <begin position="350"/>
        <end position="370"/>
    </location>
</feature>
<reference evidence="8 9" key="1">
    <citation type="journal article" date="2015" name="Genome Announc.">
        <title>Complete Genome Sequence of Sedimenticola thiotaurini Strain SIP-G1, a Polyphosphate- and Polyhydroxyalkanoate-Accumulating Sulfur-Oxidizing Gammaproteobacterium Isolated from Salt Marsh Sediments.</title>
        <authorList>
            <person name="Flood B.E."/>
            <person name="Jones D.S."/>
            <person name="Bailey J.V."/>
        </authorList>
    </citation>
    <scope>NUCLEOTIDE SEQUENCE [LARGE SCALE GENOMIC DNA]</scope>
    <source>
        <strain evidence="8 9">SIP-G1</strain>
    </source>
</reference>
<feature type="domain" description="ABC3 transporter permease C-terminal" evidence="7">
    <location>
        <begin position="259"/>
        <end position="372"/>
    </location>
</feature>
<sequence length="830" mass="90747">MNTLLLALRFLRRDWRSGELRLLVLALIIAVSAVTAVGFFTDRVEQAMVLQANQVMAADLVLSSSRPLPEQFEQQARSAGLRTAHTLSFPSVIMHRDETQLVEVKAVSREYPLRGELRTRNQPGAEEQRINRPPAPGNLWGEARLMAALGIQPGEQVSLGEAEFTLEQILSRDSALGNSFFRLGPEVLIALEDIPKTGLVTPASRVRYRLLVAGDQAQVEAFQSWSQSQLPRGVRLEHLSSARPELRKTLERGSRFLSLAALVAVLVAGATVALATRRFVERQSDTSAIMRCLGASQAMILQVLSLRLLLLGLLASLLGIGVGWMAQYLLAGLLSDWFGGTLPPPSPWPLLVGLGTGMITLIGFTLPPALRLGAVPPLRVLRRDLGAPPASTWLLTLCAIGAMALLMRWQAGDATLAGWVLLGTLGTVLLLLLAAWLLIRMLRPLRQHGGTLWRQGLAGLLRDPAMTALQLTGFGLGILAMLLLGIIRMDLLDAWQRTIPDQAPNHFLINIQPEDVEALGDFFQQQEIAQAGIYPMLRARLTRINGSPVSPEQYQDDRAQRLVEREFNLSWATEPQADNRIVAGQWWDATDPDARFFSVETGIAENLGIRLGDKLSFDLAGVPIEATVANLRQVQWDSFQPNFFVIGTPALLRDHPTNYITSFYLPPGQEGILAQLVKQFPSVTIIDVSAIMQQIREIMQRGSLAVEYVFLFTLAAGLLMLYTGIQASREHRQQESVVLRTLGMQRRGLLQAAGIEFVTLGLLAGALASVCATATGWFVATEVFGFTFRPSASIAIVGILGSGLAIGMAGVLATWPLTVHPPLRVLQNRT</sequence>
<protein>
    <submittedName>
        <fullName evidence="8">Lysophospholipase L1 biosynthesis ABC transporter permease</fullName>
    </submittedName>
</protein>
<feature type="transmembrane region" description="Helical" evidence="6">
    <location>
        <begin position="308"/>
        <end position="330"/>
    </location>
</feature>
<keyword evidence="9" id="KW-1185">Reference proteome</keyword>
<organism evidence="8 9">
    <name type="scientific">Sedimenticola thiotaurini</name>
    <dbReference type="NCBI Taxonomy" id="1543721"/>
    <lineage>
        <taxon>Bacteria</taxon>
        <taxon>Pseudomonadati</taxon>
        <taxon>Pseudomonadota</taxon>
        <taxon>Gammaproteobacteria</taxon>
        <taxon>Chromatiales</taxon>
        <taxon>Sedimenticolaceae</taxon>
        <taxon>Sedimenticola</taxon>
    </lineage>
</organism>
<dbReference type="GO" id="GO:0005886">
    <property type="term" value="C:plasma membrane"/>
    <property type="evidence" value="ECO:0007669"/>
    <property type="project" value="UniProtKB-SubCell"/>
</dbReference>
<evidence type="ECO:0000256" key="2">
    <source>
        <dbReference type="ARBA" id="ARBA00022475"/>
    </source>
</evidence>
<evidence type="ECO:0000313" key="9">
    <source>
        <dbReference type="Proteomes" id="UP000034410"/>
    </source>
</evidence>
<gene>
    <name evidence="8" type="ORF">AAY24_02620</name>
</gene>
<accession>A0A0F7JXP9</accession>
<dbReference type="PANTHER" id="PTHR30287">
    <property type="entry name" value="MEMBRANE COMPONENT OF PREDICTED ABC SUPERFAMILY METABOLITE UPTAKE TRANSPORTER"/>
    <property type="match status" value="1"/>
</dbReference>
<dbReference type="PATRIC" id="fig|1543721.4.peg.552"/>
<name>A0A0F7JXP9_9GAMM</name>
<keyword evidence="5 6" id="KW-0472">Membrane</keyword>